<dbReference type="Proteomes" id="UP000827721">
    <property type="component" value="Unassembled WGS sequence"/>
</dbReference>
<dbReference type="PROSITE" id="PS50222">
    <property type="entry name" value="EF_HAND_2"/>
    <property type="match status" value="1"/>
</dbReference>
<feature type="domain" description="EF-hand" evidence="2">
    <location>
        <begin position="449"/>
        <end position="472"/>
    </location>
</feature>
<dbReference type="EMBL" id="JAFEMO010000007">
    <property type="protein sequence ID" value="KAH7567395.1"/>
    <property type="molecule type" value="Genomic_DNA"/>
</dbReference>
<organism evidence="3 4">
    <name type="scientific">Xanthoceras sorbifolium</name>
    <dbReference type="NCBI Taxonomy" id="99658"/>
    <lineage>
        <taxon>Eukaryota</taxon>
        <taxon>Viridiplantae</taxon>
        <taxon>Streptophyta</taxon>
        <taxon>Embryophyta</taxon>
        <taxon>Tracheophyta</taxon>
        <taxon>Spermatophyta</taxon>
        <taxon>Magnoliopsida</taxon>
        <taxon>eudicotyledons</taxon>
        <taxon>Gunneridae</taxon>
        <taxon>Pentapetalae</taxon>
        <taxon>rosids</taxon>
        <taxon>malvids</taxon>
        <taxon>Sapindales</taxon>
        <taxon>Sapindaceae</taxon>
        <taxon>Xanthoceroideae</taxon>
        <taxon>Xanthoceras</taxon>
    </lineage>
</organism>
<gene>
    <name evidence="3" type="ORF">JRO89_XS07G0064500</name>
</gene>
<sequence length="472" mass="49302">MKTKWRRDKELSRNSRHGVICWIFNLSRTAADSSTELHKSIQGSTVLRSPSLVALDTGGVSNHPAPSHARTTASKKTSSSHLVPGSEASTLSHNSKTVTVLAGAGLVRDAVGSTKSSTLYGSTKTSDLHGSTKIGVLQGVAMATRAGSCVALDSGMVGGVKDVVQREEVESGAVGEGSLLEILGLGAARVVEHSVGHVHGGLPKENVGLALGKGSSPGGSASFVDQGDAHVLGGLSMMNSGLALALDQGGQVAASLVHPVLHPCMALLDGHGCATHVLPKLDVSTNHDNDDHVLPCKVLEHAHLLHCEGKREEKVAANFIFSAHVGASTTVVSLPSMAAMEVDRKPFKWKRVARRGMVGSGNDVQLPCLGKRVESEPLEGGGRGESVKRSHGANIVVHDLTKFALSHQPVGVRLGSVPSSLALVILDDSRGYPYTEDLAEAVCVHGGWSVRVKAERVVRTVDRNGNGYVDET</sequence>
<evidence type="ECO:0000313" key="3">
    <source>
        <dbReference type="EMBL" id="KAH7567395.1"/>
    </source>
</evidence>
<dbReference type="InterPro" id="IPR002048">
    <property type="entry name" value="EF_hand_dom"/>
</dbReference>
<feature type="compositionally biased region" description="Low complexity" evidence="1">
    <location>
        <begin position="67"/>
        <end position="81"/>
    </location>
</feature>
<accession>A0ABQ8HSP1</accession>
<proteinExistence type="predicted"/>
<name>A0ABQ8HSP1_9ROSI</name>
<evidence type="ECO:0000256" key="1">
    <source>
        <dbReference type="SAM" id="MobiDB-lite"/>
    </source>
</evidence>
<protein>
    <recommendedName>
        <fullName evidence="2">EF-hand domain-containing protein</fullName>
    </recommendedName>
</protein>
<feature type="region of interest" description="Disordered" evidence="1">
    <location>
        <begin position="57"/>
        <end position="90"/>
    </location>
</feature>
<keyword evidence="4" id="KW-1185">Reference proteome</keyword>
<evidence type="ECO:0000259" key="2">
    <source>
        <dbReference type="PROSITE" id="PS50222"/>
    </source>
</evidence>
<evidence type="ECO:0000313" key="4">
    <source>
        <dbReference type="Proteomes" id="UP000827721"/>
    </source>
</evidence>
<reference evidence="3 4" key="1">
    <citation type="submission" date="2021-02" db="EMBL/GenBank/DDBJ databases">
        <title>Plant Genome Project.</title>
        <authorList>
            <person name="Zhang R.-G."/>
        </authorList>
    </citation>
    <scope>NUCLEOTIDE SEQUENCE [LARGE SCALE GENOMIC DNA]</scope>
    <source>
        <tissue evidence="3">Leaves</tissue>
    </source>
</reference>
<comment type="caution">
    <text evidence="3">The sequence shown here is derived from an EMBL/GenBank/DDBJ whole genome shotgun (WGS) entry which is preliminary data.</text>
</comment>